<evidence type="ECO:0000256" key="3">
    <source>
        <dbReference type="ARBA" id="ARBA00023157"/>
    </source>
</evidence>
<dbReference type="Proteomes" id="UP000290572">
    <property type="component" value="Unassembled WGS sequence"/>
</dbReference>
<keyword evidence="2" id="KW-0677">Repeat</keyword>
<organism evidence="6 7">
    <name type="scientific">Labeo rohita</name>
    <name type="common">Indian major carp</name>
    <name type="synonym">Cyprinus rohita</name>
    <dbReference type="NCBI Taxonomy" id="84645"/>
    <lineage>
        <taxon>Eukaryota</taxon>
        <taxon>Metazoa</taxon>
        <taxon>Chordata</taxon>
        <taxon>Craniata</taxon>
        <taxon>Vertebrata</taxon>
        <taxon>Euteleostomi</taxon>
        <taxon>Actinopterygii</taxon>
        <taxon>Neopterygii</taxon>
        <taxon>Teleostei</taxon>
        <taxon>Ostariophysi</taxon>
        <taxon>Cypriniformes</taxon>
        <taxon>Cyprinidae</taxon>
        <taxon>Labeoninae</taxon>
        <taxon>Labeonini</taxon>
        <taxon>Labeo</taxon>
    </lineage>
</organism>
<feature type="domain" description="Sushi" evidence="5">
    <location>
        <begin position="36"/>
        <end position="95"/>
    </location>
</feature>
<dbReference type="AlphaFoldDB" id="A0A498NQP9"/>
<dbReference type="PANTHER" id="PTHR45656">
    <property type="entry name" value="PROTEIN CBR-CLEC-78"/>
    <property type="match status" value="1"/>
</dbReference>
<evidence type="ECO:0000313" key="6">
    <source>
        <dbReference type="EMBL" id="RXN34295.1"/>
    </source>
</evidence>
<name>A0A498NQP9_LABRO</name>
<feature type="domain" description="Sushi" evidence="5">
    <location>
        <begin position="96"/>
        <end position="156"/>
    </location>
</feature>
<proteinExistence type="predicted"/>
<keyword evidence="1" id="KW-0732">Signal</keyword>
<keyword evidence="6" id="KW-0675">Receptor</keyword>
<evidence type="ECO:0000313" key="7">
    <source>
        <dbReference type="Proteomes" id="UP000290572"/>
    </source>
</evidence>
<protein>
    <submittedName>
        <fullName evidence="6">Complement receptor type 1-like protein</fullName>
    </submittedName>
</protein>
<dbReference type="PROSITE" id="PS50923">
    <property type="entry name" value="SUSHI"/>
    <property type="match status" value="2"/>
</dbReference>
<gene>
    <name evidence="6" type="ORF">ROHU_015018</name>
</gene>
<evidence type="ECO:0000259" key="5">
    <source>
        <dbReference type="PROSITE" id="PS50923"/>
    </source>
</evidence>
<accession>A0A498NQP9</accession>
<keyword evidence="7" id="KW-1185">Reference proteome</keyword>
<dbReference type="InterPro" id="IPR035976">
    <property type="entry name" value="Sushi/SCR/CCP_sf"/>
</dbReference>
<dbReference type="Pfam" id="PF00084">
    <property type="entry name" value="Sushi"/>
    <property type="match status" value="2"/>
</dbReference>
<dbReference type="EMBL" id="QBIY01011201">
    <property type="protein sequence ID" value="RXN34295.1"/>
    <property type="molecule type" value="Genomic_DNA"/>
</dbReference>
<dbReference type="SMART" id="SM00032">
    <property type="entry name" value="CCP"/>
    <property type="match status" value="2"/>
</dbReference>
<dbReference type="InterPro" id="IPR000436">
    <property type="entry name" value="Sushi_SCR_CCP_dom"/>
</dbReference>
<dbReference type="SUPFAM" id="SSF57535">
    <property type="entry name" value="Complement control module/SCR domain"/>
    <property type="match status" value="3"/>
</dbReference>
<comment type="caution">
    <text evidence="4">Lacks conserved residue(s) required for the propagation of feature annotation.</text>
</comment>
<dbReference type="Gene3D" id="2.10.70.10">
    <property type="entry name" value="Complement Module, domain 1"/>
    <property type="match status" value="2"/>
</dbReference>
<comment type="caution">
    <text evidence="6">The sequence shown here is derived from an EMBL/GenBank/DDBJ whole genome shotgun (WGS) entry which is preliminary data.</text>
</comment>
<dbReference type="InterPro" id="IPR051277">
    <property type="entry name" value="SEZ6_CSMD_C4BPB_Regulators"/>
</dbReference>
<keyword evidence="3" id="KW-1015">Disulfide bond</keyword>
<evidence type="ECO:0000256" key="1">
    <source>
        <dbReference type="ARBA" id="ARBA00022729"/>
    </source>
</evidence>
<reference evidence="6 7" key="1">
    <citation type="submission" date="2018-03" db="EMBL/GenBank/DDBJ databases">
        <title>Draft genome sequence of Rohu Carp (Labeo rohita).</title>
        <authorList>
            <person name="Das P."/>
            <person name="Kushwaha B."/>
            <person name="Joshi C.G."/>
            <person name="Kumar D."/>
            <person name="Nagpure N.S."/>
            <person name="Sahoo L."/>
            <person name="Das S.P."/>
            <person name="Bit A."/>
            <person name="Patnaik S."/>
            <person name="Meher P.K."/>
            <person name="Jayasankar P."/>
            <person name="Koringa P.G."/>
            <person name="Patel N.V."/>
            <person name="Hinsu A.T."/>
            <person name="Kumar R."/>
            <person name="Pandey M."/>
            <person name="Agarwal S."/>
            <person name="Srivastava S."/>
            <person name="Singh M."/>
            <person name="Iquebal M.A."/>
            <person name="Jaiswal S."/>
            <person name="Angadi U.B."/>
            <person name="Kumar N."/>
            <person name="Raza M."/>
            <person name="Shah T.M."/>
            <person name="Rai A."/>
            <person name="Jena J.K."/>
        </authorList>
    </citation>
    <scope>NUCLEOTIDE SEQUENCE [LARGE SCALE GENOMIC DNA]</scope>
    <source>
        <strain evidence="6">DASCIFA01</strain>
        <tissue evidence="6">Testis</tissue>
    </source>
</reference>
<sequence>MRICWRDFLWYELIGPKVRICRDAGWDGRSPVCEPVHCPPPPEVKGAEMSDPISDSVPLGYAVSYHCHTGALIGERDIYCTKSGSWSAPPPECKDIACPNPQVHGGSGMRGFRAVYKYGNTVTIACRPGLRLVGESFVTCGSDGKWRPKLPGICEEMTYEKIKETYPDEYSLRDQEKYHYRYP</sequence>
<evidence type="ECO:0000256" key="4">
    <source>
        <dbReference type="PROSITE-ProRule" id="PRU00302"/>
    </source>
</evidence>
<evidence type="ECO:0000256" key="2">
    <source>
        <dbReference type="ARBA" id="ARBA00022737"/>
    </source>
</evidence>
<dbReference type="PANTHER" id="PTHR45656:SF4">
    <property type="entry name" value="PROTEIN CBR-CLEC-78"/>
    <property type="match status" value="1"/>
</dbReference>
<dbReference type="CDD" id="cd00033">
    <property type="entry name" value="CCP"/>
    <property type="match status" value="2"/>
</dbReference>
<keyword evidence="4" id="KW-0768">Sushi</keyword>
<dbReference type="STRING" id="84645.A0A498NQP9"/>